<evidence type="ECO:0000256" key="1">
    <source>
        <dbReference type="SAM" id="MobiDB-lite"/>
    </source>
</evidence>
<feature type="region of interest" description="Disordered" evidence="1">
    <location>
        <begin position="17"/>
        <end position="45"/>
    </location>
</feature>
<sequence length="1084" mass="118683">MAIDKITGVTYADRACQTDEQTTDHSARQPELSRPSVHTQTASNDTLSGLISLEQRRTSRFSRSADAQCQRDTDTCSMVRTMYNHDHTLNISILNDVLVAVRVALSTQKRLDNTKSAAQIKKILDGDVKYKNLTHALKDLSSAIANESSNETTQRLAAAVMMMAWAHNFQNGIAKYDNDGEESTSRYLKANSMLDRRTNASVANSVSMTADLGVSFGASVVLADAASFKVGLTVAGSKTDSVTRDLDGDALLTKLARASIAASVMGDVGELAGTSRLAQLGGSLGLKGTRGSLFDGTKTGAVVNYAIMHQREGGKRLSAQLSPTRRDLKERGNIVTRGVAGKLSSLVRKAYSMQDVFLSDSHTELNTHKLIKGSNPRSYLVGAQSILKGISEYAHLQQILDCAYDTRLRGDLPKSLSPIVLDGDWIDIEAEGSANVDVLRANLGEYGTVTGINASVTGDLIHRWLPYRLWSAPHTALDKVSGGSTQSKEMLLDQVREIDPSVVRYLDRRRGQDIRLLEHDLDVLEEHANTLLSARGIVNGKASPAVLKRHARTLFNQSLAAFEHTFSLGECEYKDIKPESERLEHILARCWNRISLGYAQAMLETKAQDEPNLEALGKRIKDPAIVMARTHLYHAASIQLKATPRRLRAQSAFTLTLPGVEAGADKIAQVKIPSLGNLSATVYQDTVSHHSNFLRNGEFRTIDVSATHLPGLGMMDKVAYAIVKCLMDRIYPGNDGQQLHTTERAALVASLSAALGSGSANPASGQIDASMDIARQFEIVLQRSEKSEPWRLSYFQSSIIENRSASAQAEGKWAMGVGGSAGLNSAIGRATQLVSPLILGSSPSTHILQLAIVKDTLLDEQGNLSAEKTTFDGLRNSDFAPMFFTNNAVLDVLDLMYKVKAGRDAKADVLGRLARLVHNTTQYSEYRSAGIQADELQIKIQTSRRITSSQNQEDRLRYFTTTNTGRALLEEYTYGISKFANMKDRASYLHSPTDKWGYKATILTASGKECDVQIPATVEDESAPTPIATPFIPARSTRQTQSPEERPARSRRAILATRNRNANHEFSRNDPLRQRYRKSKSSVR</sequence>
<feature type="compositionally biased region" description="Polar residues" evidence="1">
    <location>
        <begin position="36"/>
        <end position="45"/>
    </location>
</feature>
<feature type="compositionally biased region" description="Basic residues" evidence="1">
    <location>
        <begin position="1074"/>
        <end position="1084"/>
    </location>
</feature>
<protein>
    <submittedName>
        <fullName evidence="2">Uncharacterized protein</fullName>
    </submittedName>
</protein>
<feature type="compositionally biased region" description="Low complexity" evidence="1">
    <location>
        <begin position="1023"/>
        <end position="1034"/>
    </location>
</feature>
<dbReference type="EMBL" id="CADIKH010000144">
    <property type="protein sequence ID" value="CAB3774643.1"/>
    <property type="molecule type" value="Genomic_DNA"/>
</dbReference>
<name>A0A6J5F8D4_9BURK</name>
<feature type="region of interest" description="Disordered" evidence="1">
    <location>
        <begin position="1023"/>
        <end position="1084"/>
    </location>
</feature>
<evidence type="ECO:0000313" key="2">
    <source>
        <dbReference type="EMBL" id="CAB3774643.1"/>
    </source>
</evidence>
<gene>
    <name evidence="2" type="ORF">LMG29542_08021</name>
</gene>
<evidence type="ECO:0000313" key="3">
    <source>
        <dbReference type="Proteomes" id="UP000494363"/>
    </source>
</evidence>
<proteinExistence type="predicted"/>
<dbReference type="Proteomes" id="UP000494363">
    <property type="component" value="Unassembled WGS sequence"/>
</dbReference>
<dbReference type="RefSeq" id="WP_175233172.1">
    <property type="nucleotide sequence ID" value="NZ_CADIKH010000144.1"/>
</dbReference>
<feature type="compositionally biased region" description="Basic and acidic residues" evidence="1">
    <location>
        <begin position="1062"/>
        <end position="1073"/>
    </location>
</feature>
<organism evidence="2 3">
    <name type="scientific">Paraburkholderia humisilvae</name>
    <dbReference type="NCBI Taxonomy" id="627669"/>
    <lineage>
        <taxon>Bacteria</taxon>
        <taxon>Pseudomonadati</taxon>
        <taxon>Pseudomonadota</taxon>
        <taxon>Betaproteobacteria</taxon>
        <taxon>Burkholderiales</taxon>
        <taxon>Burkholderiaceae</taxon>
        <taxon>Paraburkholderia</taxon>
    </lineage>
</organism>
<dbReference type="AlphaFoldDB" id="A0A6J5F8D4"/>
<keyword evidence="3" id="KW-1185">Reference proteome</keyword>
<accession>A0A6J5F8D4</accession>
<reference evidence="2 3" key="1">
    <citation type="submission" date="2020-04" db="EMBL/GenBank/DDBJ databases">
        <authorList>
            <person name="De Canck E."/>
        </authorList>
    </citation>
    <scope>NUCLEOTIDE SEQUENCE [LARGE SCALE GENOMIC DNA]</scope>
    <source>
        <strain evidence="2 3">LMG 29542</strain>
    </source>
</reference>